<evidence type="ECO:0000313" key="2">
    <source>
        <dbReference type="Proteomes" id="UP000008004"/>
    </source>
</evidence>
<dbReference type="AlphaFoldDB" id="H8IX75"/>
<dbReference type="KEGG" id="mia:OCU_48480"/>
<sequence length="47" mass="5150">MSTTPIADYALLSDRHTAALVSRGGSVDRLCMPRFDSPSVFRAPARR</sequence>
<proteinExistence type="predicted"/>
<dbReference type="EMBL" id="CP003322">
    <property type="protein sequence ID" value="AFC46067.1"/>
    <property type="molecule type" value="Genomic_DNA"/>
</dbReference>
<gene>
    <name evidence="1" type="ordered locus">OCU_48480</name>
</gene>
<organism evidence="1 2">
    <name type="scientific">Mycobacterium intracellulare (strain ATCC 13950 / DSM 43223 / JCM 6384 / NCTC 13025 / 3600)</name>
    <dbReference type="NCBI Taxonomy" id="487521"/>
    <lineage>
        <taxon>Bacteria</taxon>
        <taxon>Bacillati</taxon>
        <taxon>Actinomycetota</taxon>
        <taxon>Actinomycetes</taxon>
        <taxon>Mycobacteriales</taxon>
        <taxon>Mycobacteriaceae</taxon>
        <taxon>Mycobacterium</taxon>
        <taxon>Mycobacterium avium complex (MAC)</taxon>
    </lineage>
</organism>
<evidence type="ECO:0000313" key="1">
    <source>
        <dbReference type="EMBL" id="AFC46067.1"/>
    </source>
</evidence>
<dbReference type="Proteomes" id="UP000008004">
    <property type="component" value="Chromosome"/>
</dbReference>
<protein>
    <submittedName>
        <fullName evidence="1">Uncharacterized protein</fullName>
    </submittedName>
</protein>
<accession>H8IX75</accession>
<dbReference type="HOGENOM" id="CLU_3170460_0_0_11"/>
<name>H8IX75_MYCIA</name>
<dbReference type="eggNOG" id="COG3387">
    <property type="taxonomic scope" value="Bacteria"/>
</dbReference>
<reference evidence="1 2" key="1">
    <citation type="journal article" date="2012" name="J. Bacteriol.">
        <title>Complete genome sequence of Mycobacterium intracellulare strain ATCC 13950T.</title>
        <authorList>
            <person name="Kim B.J."/>
            <person name="Choi B.S."/>
            <person name="Lim J.S."/>
            <person name="Choi I.Y."/>
            <person name="Lee J.H."/>
            <person name="Chun J."/>
            <person name="Kook Y.H."/>
            <person name="Kim B.J."/>
        </authorList>
    </citation>
    <scope>NUCLEOTIDE SEQUENCE [LARGE SCALE GENOMIC DNA]</scope>
    <source>
        <strain evidence="2">ATCC 13950 / DSM 43223 / JCM 6384 / NCTC 13025 / 3600</strain>
    </source>
</reference>
<dbReference type="PATRIC" id="fig|487521.10.peg.4854"/>